<sequence length="151" mass="17310">MADNPELNPNITPDNPYNTAQHIAKTRKAKLAALTGYWGLFILVPLWHIVLAPHPDISLGFLLTIWWLPLFLPMHGLIKGKPYTYAWVNFITLFYVLHSLTMIYAEPTERVLAIIEFLLACVFFTGACYYARWQGQYLGLGLKKNKDKTAR</sequence>
<keyword evidence="3" id="KW-1185">Reference proteome</keyword>
<dbReference type="EMBL" id="CP026604">
    <property type="protein sequence ID" value="AWB65194.1"/>
    <property type="molecule type" value="Genomic_DNA"/>
</dbReference>
<feature type="transmembrane region" description="Helical" evidence="1">
    <location>
        <begin position="31"/>
        <end position="51"/>
    </location>
</feature>
<feature type="transmembrane region" description="Helical" evidence="1">
    <location>
        <begin position="57"/>
        <end position="78"/>
    </location>
</feature>
<dbReference type="KEGG" id="cate:C2869_01470"/>
<protein>
    <submittedName>
        <fullName evidence="2">DUF2069 domain-containing protein</fullName>
    </submittedName>
</protein>
<keyword evidence="1" id="KW-0472">Membrane</keyword>
<organism evidence="2 3">
    <name type="scientific">Saccharobesus litoralis</name>
    <dbReference type="NCBI Taxonomy" id="2172099"/>
    <lineage>
        <taxon>Bacteria</taxon>
        <taxon>Pseudomonadati</taxon>
        <taxon>Pseudomonadota</taxon>
        <taxon>Gammaproteobacteria</taxon>
        <taxon>Alteromonadales</taxon>
        <taxon>Alteromonadaceae</taxon>
        <taxon>Saccharobesus</taxon>
    </lineage>
</organism>
<dbReference type="InterPro" id="IPR018643">
    <property type="entry name" value="DUF2069_membrane"/>
</dbReference>
<proteinExistence type="predicted"/>
<accession>A0A2S0VLV1</accession>
<dbReference type="RefSeq" id="WP_108601271.1">
    <property type="nucleotide sequence ID" value="NZ_CP026604.1"/>
</dbReference>
<dbReference type="OrthoDB" id="5569826at2"/>
<evidence type="ECO:0000313" key="3">
    <source>
        <dbReference type="Proteomes" id="UP000244441"/>
    </source>
</evidence>
<evidence type="ECO:0000313" key="2">
    <source>
        <dbReference type="EMBL" id="AWB65194.1"/>
    </source>
</evidence>
<reference evidence="2 3" key="1">
    <citation type="submission" date="2018-01" db="EMBL/GenBank/DDBJ databases">
        <title>Genome sequence of a Cantenovulum-like bacteria.</title>
        <authorList>
            <person name="Tan W.R."/>
            <person name="Lau N.-S."/>
            <person name="Go F."/>
            <person name="Amirul A.-A.A."/>
        </authorList>
    </citation>
    <scope>NUCLEOTIDE SEQUENCE [LARGE SCALE GENOMIC DNA]</scope>
    <source>
        <strain evidence="2 3">CCB-QB4</strain>
    </source>
</reference>
<gene>
    <name evidence="2" type="ORF">C2869_01470</name>
</gene>
<dbReference type="Pfam" id="PF09842">
    <property type="entry name" value="DUF2069"/>
    <property type="match status" value="1"/>
</dbReference>
<keyword evidence="1" id="KW-1133">Transmembrane helix</keyword>
<feature type="transmembrane region" description="Helical" evidence="1">
    <location>
        <begin position="85"/>
        <end position="105"/>
    </location>
</feature>
<evidence type="ECO:0000256" key="1">
    <source>
        <dbReference type="SAM" id="Phobius"/>
    </source>
</evidence>
<name>A0A2S0VLV1_9ALTE</name>
<dbReference type="AlphaFoldDB" id="A0A2S0VLV1"/>
<dbReference type="Proteomes" id="UP000244441">
    <property type="component" value="Chromosome"/>
</dbReference>
<feature type="transmembrane region" description="Helical" evidence="1">
    <location>
        <begin position="111"/>
        <end position="131"/>
    </location>
</feature>
<keyword evidence="1" id="KW-0812">Transmembrane</keyword>